<sequence length="455" mass="49589">MNYTAINPYNDQIVATFPTTTDEQLQSTIKLADEFYQDASRQATHERMTALVALADEFENDLAYYAHFLTTNMGKLQREAIDEVKKTAAMARFYGEHGDQFLINKDYPSASAPNSYVEYRPTGVVVAIEPWNFPYTQVMRMFAPNFLLGNAVILKHASIVPECAQAFQHACQKVNLPRGAFTNLFADYGQIDKLIADRRVQGVALTGSEKAGRIIAASAGKALKQSTMELGGTDVFIVLKDADIFQAAQAAAKARLSNAGQVCASAKRYLIADEIYDEFMQQLTAVFATYQPGNPSLVTTNLAPLSSKNAQAKLQQQVTDVLAGGAKIIWGDAKPIDGPGAFFNPLIITGMAFDNPMYDTELFGPVAQVYRIKNDADILKLANTSNHGLGGAIYTQDIEHAKILAHYIETGQVAINQVLSSQSEIPFGGIKDSGYGRELSDLGILAFANIKAIIN</sequence>
<dbReference type="SUPFAM" id="SSF53720">
    <property type="entry name" value="ALDH-like"/>
    <property type="match status" value="1"/>
</dbReference>
<dbReference type="RefSeq" id="WP_205143977.1">
    <property type="nucleotide sequence ID" value="NZ_JAFBDN010000016.1"/>
</dbReference>
<dbReference type="InterPro" id="IPR047110">
    <property type="entry name" value="GABD/Sad-like"/>
</dbReference>
<evidence type="ECO:0000256" key="1">
    <source>
        <dbReference type="ARBA" id="ARBA00023002"/>
    </source>
</evidence>
<keyword evidence="1" id="KW-0560">Oxidoreductase</keyword>
<dbReference type="Proteomes" id="UP001057481">
    <property type="component" value="Unassembled WGS sequence"/>
</dbReference>
<dbReference type="InterPro" id="IPR016161">
    <property type="entry name" value="Ald_DH/histidinol_DH"/>
</dbReference>
<dbReference type="PANTHER" id="PTHR43217:SF2">
    <property type="entry name" value="SUCCINATE-SEMIALDEHYDE DEHYDROGENASE [NADP(+)]"/>
    <property type="match status" value="1"/>
</dbReference>
<evidence type="ECO:0000259" key="2">
    <source>
        <dbReference type="Pfam" id="PF00171"/>
    </source>
</evidence>
<protein>
    <submittedName>
        <fullName evidence="3">Aldehyde dehydrogenase family protein</fullName>
    </submittedName>
</protein>
<feature type="domain" description="Aldehyde dehydrogenase" evidence="2">
    <location>
        <begin position="4"/>
        <end position="453"/>
    </location>
</feature>
<dbReference type="PANTHER" id="PTHR43217">
    <property type="entry name" value="SUCCINATE SEMIALDEHYDE DEHYDROGENASE [NAD(P)+] SAD"/>
    <property type="match status" value="1"/>
</dbReference>
<dbReference type="Pfam" id="PF00171">
    <property type="entry name" value="Aldedh"/>
    <property type="match status" value="1"/>
</dbReference>
<accession>A0ABT0VLQ9</accession>
<gene>
    <name evidence="3" type="ORF">KAK10_09175</name>
</gene>
<dbReference type="InterPro" id="IPR015590">
    <property type="entry name" value="Aldehyde_DH_dom"/>
</dbReference>
<reference evidence="3" key="1">
    <citation type="submission" date="2021-04" db="EMBL/GenBank/DDBJ databases">
        <title>Taxonomic assessment of Weissella genus.</title>
        <authorList>
            <person name="Fanelli F."/>
            <person name="Chieffi D."/>
            <person name="Dell'Aquila A."/>
            <person name="Gyu-Sung C."/>
            <person name="Franz C.M.A.P."/>
            <person name="Fusco V."/>
        </authorList>
    </citation>
    <scope>NUCLEOTIDE SEQUENCE</scope>
    <source>
        <strain evidence="3">LMG 25373</strain>
    </source>
</reference>
<dbReference type="Gene3D" id="3.40.605.10">
    <property type="entry name" value="Aldehyde Dehydrogenase, Chain A, domain 1"/>
    <property type="match status" value="1"/>
</dbReference>
<name>A0ABT0VLQ9_9LACO</name>
<organism evidence="3 4">
    <name type="scientific">Periweissella beninensis</name>
    <dbReference type="NCBI Taxonomy" id="504936"/>
    <lineage>
        <taxon>Bacteria</taxon>
        <taxon>Bacillati</taxon>
        <taxon>Bacillota</taxon>
        <taxon>Bacilli</taxon>
        <taxon>Lactobacillales</taxon>
        <taxon>Lactobacillaceae</taxon>
        <taxon>Periweissella</taxon>
    </lineage>
</organism>
<comment type="caution">
    <text evidence="3">The sequence shown here is derived from an EMBL/GenBank/DDBJ whole genome shotgun (WGS) entry which is preliminary data.</text>
</comment>
<dbReference type="InterPro" id="IPR016163">
    <property type="entry name" value="Ald_DH_C"/>
</dbReference>
<proteinExistence type="predicted"/>
<keyword evidence="4" id="KW-1185">Reference proteome</keyword>
<dbReference type="EMBL" id="JAGMVS010000076">
    <property type="protein sequence ID" value="MCM2438068.1"/>
    <property type="molecule type" value="Genomic_DNA"/>
</dbReference>
<dbReference type="InterPro" id="IPR016162">
    <property type="entry name" value="Ald_DH_N"/>
</dbReference>
<evidence type="ECO:0000313" key="3">
    <source>
        <dbReference type="EMBL" id="MCM2438068.1"/>
    </source>
</evidence>
<evidence type="ECO:0000313" key="4">
    <source>
        <dbReference type="Proteomes" id="UP001057481"/>
    </source>
</evidence>
<dbReference type="Gene3D" id="3.40.309.10">
    <property type="entry name" value="Aldehyde Dehydrogenase, Chain A, domain 2"/>
    <property type="match status" value="1"/>
</dbReference>